<dbReference type="Pfam" id="PF19089">
    <property type="entry name" value="DUF5777"/>
    <property type="match status" value="1"/>
</dbReference>
<name>A0A172U2L5_9BACT</name>
<dbReference type="EMBL" id="CP011390">
    <property type="protein sequence ID" value="ANE53560.1"/>
    <property type="molecule type" value="Genomic_DNA"/>
</dbReference>
<evidence type="ECO:0000259" key="1">
    <source>
        <dbReference type="Pfam" id="PF19089"/>
    </source>
</evidence>
<feature type="domain" description="DUF5777" evidence="1">
    <location>
        <begin position="36"/>
        <end position="287"/>
    </location>
</feature>
<dbReference type="InterPro" id="IPR045916">
    <property type="entry name" value="DUF5777"/>
</dbReference>
<evidence type="ECO:0000313" key="2">
    <source>
        <dbReference type="EMBL" id="ANE53560.1"/>
    </source>
</evidence>
<reference evidence="3" key="1">
    <citation type="submission" date="2015-01" db="EMBL/GenBank/DDBJ databases">
        <title>Flavisolibacter sp./LCS9/ whole genome sequencing.</title>
        <authorList>
            <person name="Kim M.K."/>
            <person name="Srinivasan S."/>
            <person name="Lee J.-J."/>
        </authorList>
    </citation>
    <scope>NUCLEOTIDE SEQUENCE [LARGE SCALE GENOMIC DNA]</scope>
    <source>
        <strain evidence="3">LCS9</strain>
    </source>
</reference>
<dbReference type="STRING" id="1492898.SY85_17110"/>
<organism evidence="2 3">
    <name type="scientific">Flavisolibacter tropicus</name>
    <dbReference type="NCBI Taxonomy" id="1492898"/>
    <lineage>
        <taxon>Bacteria</taxon>
        <taxon>Pseudomonadati</taxon>
        <taxon>Bacteroidota</taxon>
        <taxon>Chitinophagia</taxon>
        <taxon>Chitinophagales</taxon>
        <taxon>Chitinophagaceae</taxon>
        <taxon>Flavisolibacter</taxon>
    </lineage>
</organism>
<proteinExistence type="predicted"/>
<accession>A0A172U2L5</accession>
<keyword evidence="3" id="KW-1185">Reference proteome</keyword>
<evidence type="ECO:0000313" key="3">
    <source>
        <dbReference type="Proteomes" id="UP000077177"/>
    </source>
</evidence>
<dbReference type="AlphaFoldDB" id="A0A172U2L5"/>
<protein>
    <recommendedName>
        <fullName evidence="1">DUF5777 domain-containing protein</fullName>
    </recommendedName>
</protein>
<sequence length="289" mass="33238">MWFLLVTFYVSPVYSQDSAAAEGTEKPTPKPVKNTFESVWIIDNQTVMVPIKGTFELDIQHRFGTWENGYEDFFGLFASSNIRLGANYAPIPKLYIGVGITKYNMLWDANAKYAIVQQMTDNHWPVSITYYGNMAIDSRPADNFQNFSDRLTYFNQIIIARKVSEKFSVQVAPSLSHTNVVNGYYSEPGKVSEERKHDHFAVAVSGRYKVKEAMSILANYDQPITKHKSGNPHPNLSFGLEISTSAHAFQFFVGQYYYLSPQQNNMYNRNDYQSNQWLIGFNITRLWNY</sequence>
<dbReference type="KEGG" id="fla:SY85_17110"/>
<dbReference type="Proteomes" id="UP000077177">
    <property type="component" value="Chromosome"/>
</dbReference>
<gene>
    <name evidence="2" type="ORF">SY85_17110</name>
</gene>
<reference evidence="2 3" key="2">
    <citation type="journal article" date="2016" name="Int. J. Syst. Evol. Microbiol.">
        <title>Flavisolibacter tropicus sp. nov., isolated from tropical soil.</title>
        <authorList>
            <person name="Lee J.J."/>
            <person name="Kang M.S."/>
            <person name="Kim G.S."/>
            <person name="Lee C.S."/>
            <person name="Lim S."/>
            <person name="Lee J."/>
            <person name="Roh S.H."/>
            <person name="Kang H."/>
            <person name="Ha J.M."/>
            <person name="Bae S."/>
            <person name="Jung H.Y."/>
            <person name="Kim M.K."/>
        </authorList>
    </citation>
    <scope>NUCLEOTIDE SEQUENCE [LARGE SCALE GENOMIC DNA]</scope>
    <source>
        <strain evidence="2 3">LCS9</strain>
    </source>
</reference>